<accession>A0AAN7AG21</accession>
<dbReference type="EMBL" id="MU864454">
    <property type="protein sequence ID" value="KAK4185319.1"/>
    <property type="molecule type" value="Genomic_DNA"/>
</dbReference>
<keyword evidence="1" id="KW-0732">Signal</keyword>
<feature type="signal peptide" evidence="1">
    <location>
        <begin position="1"/>
        <end position="18"/>
    </location>
</feature>
<dbReference type="Proteomes" id="UP001302126">
    <property type="component" value="Unassembled WGS sequence"/>
</dbReference>
<evidence type="ECO:0000313" key="3">
    <source>
        <dbReference type="Proteomes" id="UP001302126"/>
    </source>
</evidence>
<organism evidence="2 3">
    <name type="scientific">Podospora australis</name>
    <dbReference type="NCBI Taxonomy" id="1536484"/>
    <lineage>
        <taxon>Eukaryota</taxon>
        <taxon>Fungi</taxon>
        <taxon>Dikarya</taxon>
        <taxon>Ascomycota</taxon>
        <taxon>Pezizomycotina</taxon>
        <taxon>Sordariomycetes</taxon>
        <taxon>Sordariomycetidae</taxon>
        <taxon>Sordariales</taxon>
        <taxon>Podosporaceae</taxon>
        <taxon>Podospora</taxon>
    </lineage>
</organism>
<keyword evidence="3" id="KW-1185">Reference proteome</keyword>
<dbReference type="AlphaFoldDB" id="A0AAN7AG21"/>
<proteinExistence type="predicted"/>
<reference evidence="2" key="1">
    <citation type="journal article" date="2023" name="Mol. Phylogenet. Evol.">
        <title>Genome-scale phylogeny and comparative genomics of the fungal order Sordariales.</title>
        <authorList>
            <person name="Hensen N."/>
            <person name="Bonometti L."/>
            <person name="Westerberg I."/>
            <person name="Brannstrom I.O."/>
            <person name="Guillou S."/>
            <person name="Cros-Aarteil S."/>
            <person name="Calhoun S."/>
            <person name="Haridas S."/>
            <person name="Kuo A."/>
            <person name="Mondo S."/>
            <person name="Pangilinan J."/>
            <person name="Riley R."/>
            <person name="LaButti K."/>
            <person name="Andreopoulos B."/>
            <person name="Lipzen A."/>
            <person name="Chen C."/>
            <person name="Yan M."/>
            <person name="Daum C."/>
            <person name="Ng V."/>
            <person name="Clum A."/>
            <person name="Steindorff A."/>
            <person name="Ohm R.A."/>
            <person name="Martin F."/>
            <person name="Silar P."/>
            <person name="Natvig D.O."/>
            <person name="Lalanne C."/>
            <person name="Gautier V."/>
            <person name="Ament-Velasquez S.L."/>
            <person name="Kruys A."/>
            <person name="Hutchinson M.I."/>
            <person name="Powell A.J."/>
            <person name="Barry K."/>
            <person name="Miller A.N."/>
            <person name="Grigoriev I.V."/>
            <person name="Debuchy R."/>
            <person name="Gladieux P."/>
            <person name="Hiltunen Thoren M."/>
            <person name="Johannesson H."/>
        </authorList>
    </citation>
    <scope>NUCLEOTIDE SEQUENCE</scope>
    <source>
        <strain evidence="2">PSN309</strain>
    </source>
</reference>
<protein>
    <submittedName>
        <fullName evidence="2">Uncharacterized protein</fullName>
    </submittedName>
</protein>
<comment type="caution">
    <text evidence="2">The sequence shown here is derived from an EMBL/GenBank/DDBJ whole genome shotgun (WGS) entry which is preliminary data.</text>
</comment>
<evidence type="ECO:0000256" key="1">
    <source>
        <dbReference type="SAM" id="SignalP"/>
    </source>
</evidence>
<evidence type="ECO:0000313" key="2">
    <source>
        <dbReference type="EMBL" id="KAK4185319.1"/>
    </source>
</evidence>
<sequence length="291" mass="29936">MRSQTLVSLLGFTTLVASQQQVVPTQWQAPTFDLFVVGNRPNQTVAASVVAEESPGGKTTYALECLGKQPDMRYPETARNNPCWTLHNATVTVGPSPTAMELHVTASFKLYPETTRRILSSLASLTRSAAGVLTASGSESGSVARSVTSNTAIKSTRTISVFSASITATISNSTMASWSGLVTSTATYQFLDDTQSKIISESESSGQSTITGSEAINSTQIMGAHIIPVTITAGAEKFSTSEKGTPSTTWTGIATSSSTAGAAGGIPVVTGQAVMYAAGAMAVAAGAIAGY</sequence>
<reference evidence="2" key="2">
    <citation type="submission" date="2023-05" db="EMBL/GenBank/DDBJ databases">
        <authorList>
            <consortium name="Lawrence Berkeley National Laboratory"/>
            <person name="Steindorff A."/>
            <person name="Hensen N."/>
            <person name="Bonometti L."/>
            <person name="Westerberg I."/>
            <person name="Brannstrom I.O."/>
            <person name="Guillou S."/>
            <person name="Cros-Aarteil S."/>
            <person name="Calhoun S."/>
            <person name="Haridas S."/>
            <person name="Kuo A."/>
            <person name="Mondo S."/>
            <person name="Pangilinan J."/>
            <person name="Riley R."/>
            <person name="Labutti K."/>
            <person name="Andreopoulos B."/>
            <person name="Lipzen A."/>
            <person name="Chen C."/>
            <person name="Yanf M."/>
            <person name="Daum C."/>
            <person name="Ng V."/>
            <person name="Clum A."/>
            <person name="Ohm R."/>
            <person name="Martin F."/>
            <person name="Silar P."/>
            <person name="Natvig D."/>
            <person name="Lalanne C."/>
            <person name="Gautier V."/>
            <person name="Ament-Velasquez S.L."/>
            <person name="Kruys A."/>
            <person name="Hutchinson M.I."/>
            <person name="Powell A.J."/>
            <person name="Barry K."/>
            <person name="Miller A.N."/>
            <person name="Grigoriev I.V."/>
            <person name="Debuchy R."/>
            <person name="Gladieux P."/>
            <person name="Thoren M.H."/>
            <person name="Johannesson H."/>
        </authorList>
    </citation>
    <scope>NUCLEOTIDE SEQUENCE</scope>
    <source>
        <strain evidence="2">PSN309</strain>
    </source>
</reference>
<gene>
    <name evidence="2" type="ORF">QBC35DRAFT_503960</name>
</gene>
<feature type="chain" id="PRO_5043045629" evidence="1">
    <location>
        <begin position="19"/>
        <end position="291"/>
    </location>
</feature>
<name>A0AAN7AG21_9PEZI</name>